<keyword evidence="2" id="KW-1185">Reference proteome</keyword>
<dbReference type="InterPro" id="IPR003795">
    <property type="entry name" value="DUF192"/>
</dbReference>
<gene>
    <name evidence="1" type="ORF">DFR37_103326</name>
</gene>
<comment type="caution">
    <text evidence="1">The sequence shown here is derived from an EMBL/GenBank/DDBJ whole genome shotgun (WGS) entry which is preliminary data.</text>
</comment>
<protein>
    <recommendedName>
        <fullName evidence="3">DUF192 domain-containing protein</fullName>
    </recommendedName>
</protein>
<proteinExistence type="predicted"/>
<evidence type="ECO:0000313" key="2">
    <source>
        <dbReference type="Proteomes" id="UP000253628"/>
    </source>
</evidence>
<dbReference type="RefSeq" id="WP_113932729.1">
    <property type="nucleotide sequence ID" value="NZ_JACCEU010000004.1"/>
</dbReference>
<dbReference type="OrthoDB" id="9813379at2"/>
<dbReference type="Gene3D" id="2.60.120.1140">
    <property type="entry name" value="Protein of unknown function DUF192"/>
    <property type="match status" value="1"/>
</dbReference>
<dbReference type="Proteomes" id="UP000253628">
    <property type="component" value="Unassembled WGS sequence"/>
</dbReference>
<dbReference type="InterPro" id="IPR038695">
    <property type="entry name" value="Saro_0823-like_sf"/>
</dbReference>
<dbReference type="AlphaFoldDB" id="A0A366HEU8"/>
<evidence type="ECO:0008006" key="3">
    <source>
        <dbReference type="Google" id="ProtNLM"/>
    </source>
</evidence>
<dbReference type="Pfam" id="PF02643">
    <property type="entry name" value="DUF192"/>
    <property type="match status" value="1"/>
</dbReference>
<sequence length="109" mass="11988">MVGVALAPLRLHRALSFKARLLGLHARPRLSPEQGLWLYPCRAVHTFGLAYDIDVVFLDAGLRVLKVHASLGPGRMAFCLRASSVVELHGGYCMGNPYYSNAIRQALVE</sequence>
<reference evidence="1 2" key="1">
    <citation type="submission" date="2018-06" db="EMBL/GenBank/DDBJ databases">
        <title>Genomic Encyclopedia of Type Strains, Phase IV (KMG-IV): sequencing the most valuable type-strain genomes for metagenomic binning, comparative biology and taxonomic classification.</title>
        <authorList>
            <person name="Goeker M."/>
        </authorList>
    </citation>
    <scope>NUCLEOTIDE SEQUENCE [LARGE SCALE GENOMIC DNA]</scope>
    <source>
        <strain evidence="1 2">DSM 25520</strain>
    </source>
</reference>
<accession>A0A366HEU8</accession>
<dbReference type="EMBL" id="QNRQ01000003">
    <property type="protein sequence ID" value="RBP40981.1"/>
    <property type="molecule type" value="Genomic_DNA"/>
</dbReference>
<name>A0A366HEU8_9BURK</name>
<evidence type="ECO:0000313" key="1">
    <source>
        <dbReference type="EMBL" id="RBP40981.1"/>
    </source>
</evidence>
<organism evidence="1 2">
    <name type="scientific">Eoetvoesiella caeni</name>
    <dbReference type="NCBI Taxonomy" id="645616"/>
    <lineage>
        <taxon>Bacteria</taxon>
        <taxon>Pseudomonadati</taxon>
        <taxon>Pseudomonadota</taxon>
        <taxon>Betaproteobacteria</taxon>
        <taxon>Burkholderiales</taxon>
        <taxon>Alcaligenaceae</taxon>
        <taxon>Eoetvoesiella</taxon>
    </lineage>
</organism>